<dbReference type="Gramene" id="OMERI05G16930.1">
    <property type="protein sequence ID" value="OMERI05G16930.1"/>
    <property type="gene ID" value="OMERI05G16930"/>
</dbReference>
<reference evidence="2" key="1">
    <citation type="submission" date="2015-04" db="UniProtKB">
        <authorList>
            <consortium name="EnsemblPlants"/>
        </authorList>
    </citation>
    <scope>IDENTIFICATION</scope>
</reference>
<dbReference type="AlphaFoldDB" id="A0A0E0DSI9"/>
<feature type="compositionally biased region" description="Low complexity" evidence="1">
    <location>
        <begin position="58"/>
        <end position="68"/>
    </location>
</feature>
<keyword evidence="3" id="KW-1185">Reference proteome</keyword>
<reference evidence="2" key="2">
    <citation type="submission" date="2018-05" db="EMBL/GenBank/DDBJ databases">
        <title>OmerRS3 (Oryza meridionalis Reference Sequence Version 3).</title>
        <authorList>
            <person name="Zhang J."/>
            <person name="Kudrna D."/>
            <person name="Lee S."/>
            <person name="Talag J."/>
            <person name="Welchert J."/>
            <person name="Wing R.A."/>
        </authorList>
    </citation>
    <scope>NUCLEOTIDE SEQUENCE [LARGE SCALE GENOMIC DNA]</scope>
    <source>
        <strain evidence="2">cv. OR44</strain>
    </source>
</reference>
<dbReference type="EnsemblPlants" id="OMERI05G16930.1">
    <property type="protein sequence ID" value="OMERI05G16930.1"/>
    <property type="gene ID" value="OMERI05G16930"/>
</dbReference>
<protein>
    <submittedName>
        <fullName evidence="2">Uncharacterized protein</fullName>
    </submittedName>
</protein>
<dbReference type="Proteomes" id="UP000008021">
    <property type="component" value="Chromosome 5"/>
</dbReference>
<feature type="compositionally biased region" description="Basic residues" evidence="1">
    <location>
        <begin position="39"/>
        <end position="57"/>
    </location>
</feature>
<evidence type="ECO:0000313" key="2">
    <source>
        <dbReference type="EnsemblPlants" id="OMERI05G16930.1"/>
    </source>
</evidence>
<organism evidence="2">
    <name type="scientific">Oryza meridionalis</name>
    <dbReference type="NCBI Taxonomy" id="40149"/>
    <lineage>
        <taxon>Eukaryota</taxon>
        <taxon>Viridiplantae</taxon>
        <taxon>Streptophyta</taxon>
        <taxon>Embryophyta</taxon>
        <taxon>Tracheophyta</taxon>
        <taxon>Spermatophyta</taxon>
        <taxon>Magnoliopsida</taxon>
        <taxon>Liliopsida</taxon>
        <taxon>Poales</taxon>
        <taxon>Poaceae</taxon>
        <taxon>BOP clade</taxon>
        <taxon>Oryzoideae</taxon>
        <taxon>Oryzeae</taxon>
        <taxon>Oryzinae</taxon>
        <taxon>Oryza</taxon>
    </lineage>
</organism>
<feature type="compositionally biased region" description="Basic and acidic residues" evidence="1">
    <location>
        <begin position="91"/>
        <end position="110"/>
    </location>
</feature>
<dbReference type="HOGENOM" id="CLU_1680709_0_0_1"/>
<feature type="compositionally biased region" description="Low complexity" evidence="1">
    <location>
        <begin position="76"/>
        <end position="90"/>
    </location>
</feature>
<evidence type="ECO:0000256" key="1">
    <source>
        <dbReference type="SAM" id="MobiDB-lite"/>
    </source>
</evidence>
<sequence>MAAACADPLLRRFDAPFAALVRGDLADLHRLPYSGARKMDRKTRKMQRLVARPRRSCPRSSTCSPSSSRQRRGACADQAPDGRAQPAAAAAEKERPPRRGIGEEAERPDPSRVSGCDGGGGGVEGRRGTARFILSLLELGVSATRLGGLSYFAGAEK</sequence>
<proteinExistence type="predicted"/>
<feature type="region of interest" description="Disordered" evidence="1">
    <location>
        <begin position="36"/>
        <end position="125"/>
    </location>
</feature>
<accession>A0A0E0DSI9</accession>
<name>A0A0E0DSI9_9ORYZ</name>
<evidence type="ECO:0000313" key="3">
    <source>
        <dbReference type="Proteomes" id="UP000008021"/>
    </source>
</evidence>